<reference evidence="2 3" key="1">
    <citation type="submission" date="2022-06" db="EMBL/GenBank/DDBJ databases">
        <title>Draft genome sequence of type strain Streptomyces rubrisoli DSM 42083.</title>
        <authorList>
            <person name="Duangmal K."/>
            <person name="Klaysubun C."/>
        </authorList>
    </citation>
    <scope>NUCLEOTIDE SEQUENCE [LARGE SCALE GENOMIC DNA]</scope>
    <source>
        <strain evidence="2 3">DSM 42083</strain>
    </source>
</reference>
<organism evidence="2 3">
    <name type="scientific">Streptantibioticus rubrisoli</name>
    <dbReference type="NCBI Taxonomy" id="1387313"/>
    <lineage>
        <taxon>Bacteria</taxon>
        <taxon>Bacillati</taxon>
        <taxon>Actinomycetota</taxon>
        <taxon>Actinomycetes</taxon>
        <taxon>Kitasatosporales</taxon>
        <taxon>Streptomycetaceae</taxon>
        <taxon>Streptantibioticus</taxon>
    </lineage>
</organism>
<accession>A0ABT1PFL0</accession>
<evidence type="ECO:0000313" key="3">
    <source>
        <dbReference type="Proteomes" id="UP001206206"/>
    </source>
</evidence>
<feature type="region of interest" description="Disordered" evidence="1">
    <location>
        <begin position="1"/>
        <end position="37"/>
    </location>
</feature>
<name>A0ABT1PFL0_9ACTN</name>
<comment type="caution">
    <text evidence="2">The sequence shown here is derived from an EMBL/GenBank/DDBJ whole genome shotgun (WGS) entry which is preliminary data.</text>
</comment>
<evidence type="ECO:0000313" key="2">
    <source>
        <dbReference type="EMBL" id="MCQ4044150.1"/>
    </source>
</evidence>
<feature type="compositionally biased region" description="Pro residues" evidence="1">
    <location>
        <begin position="25"/>
        <end position="37"/>
    </location>
</feature>
<sequence>MSASPSTPPPGPDKRPYGTVRLAAPVPPAAPRRPVPPVSGRWYGPRVVIPLLSIETLRGIR</sequence>
<feature type="compositionally biased region" description="Pro residues" evidence="1">
    <location>
        <begin position="1"/>
        <end position="11"/>
    </location>
</feature>
<gene>
    <name evidence="2" type="ORF">NON19_19515</name>
</gene>
<dbReference type="EMBL" id="JANFNH010000024">
    <property type="protein sequence ID" value="MCQ4044150.1"/>
    <property type="molecule type" value="Genomic_DNA"/>
</dbReference>
<protein>
    <submittedName>
        <fullName evidence="2">Uncharacterized protein</fullName>
    </submittedName>
</protein>
<evidence type="ECO:0000256" key="1">
    <source>
        <dbReference type="SAM" id="MobiDB-lite"/>
    </source>
</evidence>
<dbReference type="Proteomes" id="UP001206206">
    <property type="component" value="Unassembled WGS sequence"/>
</dbReference>
<keyword evidence="3" id="KW-1185">Reference proteome</keyword>
<proteinExistence type="predicted"/>
<dbReference type="RefSeq" id="WP_255929837.1">
    <property type="nucleotide sequence ID" value="NZ_JANFNH010000024.1"/>
</dbReference>